<protein>
    <submittedName>
        <fullName evidence="1">Uncharacterized protein</fullName>
    </submittedName>
</protein>
<organism evidence="1 2">
    <name type="scientific">Trichonephila clavata</name>
    <name type="common">Joro spider</name>
    <name type="synonym">Nephila clavata</name>
    <dbReference type="NCBI Taxonomy" id="2740835"/>
    <lineage>
        <taxon>Eukaryota</taxon>
        <taxon>Metazoa</taxon>
        <taxon>Ecdysozoa</taxon>
        <taxon>Arthropoda</taxon>
        <taxon>Chelicerata</taxon>
        <taxon>Arachnida</taxon>
        <taxon>Araneae</taxon>
        <taxon>Araneomorphae</taxon>
        <taxon>Entelegynae</taxon>
        <taxon>Araneoidea</taxon>
        <taxon>Nephilidae</taxon>
        <taxon>Trichonephila</taxon>
    </lineage>
</organism>
<dbReference type="AlphaFoldDB" id="A0A8X6FF90"/>
<evidence type="ECO:0000313" key="2">
    <source>
        <dbReference type="Proteomes" id="UP000887116"/>
    </source>
</evidence>
<sequence>MRAAFPMQPTEVQDTSTISVMQSRIRRQQTIRLIEAKDLKTLLFEPARFILSTFGECPPFYSQENQHRLRRMKACNDTSGATKHRFKGNYIWFYNLKRCCGLSPKLQLLSPSEITDCCYNTYSMLNVVSTRWALPHYEFSVSHHRDRTFGGKEISAVIPSQGIRDQLIFICEVPQWSLSAKRH</sequence>
<gene>
    <name evidence="1" type="ORF">TNCT_52581</name>
</gene>
<evidence type="ECO:0000313" key="1">
    <source>
        <dbReference type="EMBL" id="GFQ77294.1"/>
    </source>
</evidence>
<keyword evidence="2" id="KW-1185">Reference proteome</keyword>
<dbReference type="Proteomes" id="UP000887116">
    <property type="component" value="Unassembled WGS sequence"/>
</dbReference>
<proteinExistence type="predicted"/>
<accession>A0A8X6FF90</accession>
<dbReference type="EMBL" id="BMAO01001982">
    <property type="protein sequence ID" value="GFQ77294.1"/>
    <property type="molecule type" value="Genomic_DNA"/>
</dbReference>
<reference evidence="1" key="1">
    <citation type="submission" date="2020-07" db="EMBL/GenBank/DDBJ databases">
        <title>Multicomponent nature underlies the extraordinary mechanical properties of spider dragline silk.</title>
        <authorList>
            <person name="Kono N."/>
            <person name="Nakamura H."/>
            <person name="Mori M."/>
            <person name="Yoshida Y."/>
            <person name="Ohtoshi R."/>
            <person name="Malay A.D."/>
            <person name="Moran D.A.P."/>
            <person name="Tomita M."/>
            <person name="Numata K."/>
            <person name="Arakawa K."/>
        </authorList>
    </citation>
    <scope>NUCLEOTIDE SEQUENCE</scope>
</reference>
<comment type="caution">
    <text evidence="1">The sequence shown here is derived from an EMBL/GenBank/DDBJ whole genome shotgun (WGS) entry which is preliminary data.</text>
</comment>
<name>A0A8X6FF90_TRICU</name>